<comment type="catalytic activity">
    <reaction evidence="12">
        <text>Preferential cleavage: (Ac)2-L-Lys-D-Ala-|-D-Ala. Also transpeptidation of peptidyl-alanyl moieties that are N-acyl substituents of D-alanine.</text>
        <dbReference type="EC" id="3.4.16.4"/>
    </reaction>
</comment>
<dbReference type="InterPro" id="IPR012338">
    <property type="entry name" value="Beta-lactam/transpept-like"/>
</dbReference>
<dbReference type="InterPro" id="IPR050396">
    <property type="entry name" value="Glycosyltr_51/Transpeptidase"/>
</dbReference>
<dbReference type="SUPFAM" id="SSF53955">
    <property type="entry name" value="Lysozyme-like"/>
    <property type="match status" value="1"/>
</dbReference>
<keyword evidence="10" id="KW-0511">Multifunctional enzyme</keyword>
<evidence type="ECO:0000256" key="8">
    <source>
        <dbReference type="ARBA" id="ARBA00022960"/>
    </source>
</evidence>
<gene>
    <name evidence="17" type="ORF">CRM92_05225</name>
</gene>
<dbReference type="PANTHER" id="PTHR32282:SF33">
    <property type="entry name" value="PEPTIDOGLYCAN GLYCOSYLTRANSFERASE"/>
    <property type="match status" value="1"/>
</dbReference>
<evidence type="ECO:0000256" key="1">
    <source>
        <dbReference type="ARBA" id="ARBA00007090"/>
    </source>
</evidence>
<evidence type="ECO:0000256" key="9">
    <source>
        <dbReference type="ARBA" id="ARBA00022984"/>
    </source>
</evidence>
<evidence type="ECO:0000256" key="10">
    <source>
        <dbReference type="ARBA" id="ARBA00023268"/>
    </source>
</evidence>
<evidence type="ECO:0000256" key="13">
    <source>
        <dbReference type="ARBA" id="ARBA00049902"/>
    </source>
</evidence>
<comment type="similarity">
    <text evidence="1">In the C-terminal section; belongs to the transpeptidase family.</text>
</comment>
<evidence type="ECO:0000256" key="5">
    <source>
        <dbReference type="ARBA" id="ARBA00022676"/>
    </source>
</evidence>
<dbReference type="Pfam" id="PF00912">
    <property type="entry name" value="Transgly"/>
    <property type="match status" value="1"/>
</dbReference>
<comment type="catalytic activity">
    <reaction evidence="13">
        <text>[GlcNAc-(1-&gt;4)-Mur2Ac(oyl-L-Ala-gamma-D-Glu-L-Lys-D-Ala-D-Ala)](n)-di-trans,octa-cis-undecaprenyl diphosphate + beta-D-GlcNAc-(1-&gt;4)-Mur2Ac(oyl-L-Ala-gamma-D-Glu-L-Lys-D-Ala-D-Ala)-di-trans,octa-cis-undecaprenyl diphosphate = [GlcNAc-(1-&gt;4)-Mur2Ac(oyl-L-Ala-gamma-D-Glu-L-Lys-D-Ala-D-Ala)](n+1)-di-trans,octa-cis-undecaprenyl diphosphate + di-trans,octa-cis-undecaprenyl diphosphate + H(+)</text>
        <dbReference type="Rhea" id="RHEA:23708"/>
        <dbReference type="Rhea" id="RHEA-COMP:9602"/>
        <dbReference type="Rhea" id="RHEA-COMP:9603"/>
        <dbReference type="ChEBI" id="CHEBI:15378"/>
        <dbReference type="ChEBI" id="CHEBI:58405"/>
        <dbReference type="ChEBI" id="CHEBI:60033"/>
        <dbReference type="ChEBI" id="CHEBI:78435"/>
        <dbReference type="EC" id="2.4.99.28"/>
    </reaction>
</comment>
<dbReference type="GO" id="GO:0009252">
    <property type="term" value="P:peptidoglycan biosynthetic process"/>
    <property type="evidence" value="ECO:0007669"/>
    <property type="project" value="UniProtKB-KW"/>
</dbReference>
<reference evidence="17" key="1">
    <citation type="submission" date="2017-10" db="EMBL/GenBank/DDBJ databases">
        <title>Kefir isolates.</title>
        <authorList>
            <person name="Kim Y."/>
            <person name="Blasche S."/>
        </authorList>
    </citation>
    <scope>NUCLEOTIDE SEQUENCE [LARGE SCALE GENOMIC DNA]</scope>
    <source>
        <strain evidence="17">OG2-2</strain>
    </source>
</reference>
<keyword evidence="7" id="KW-0378">Hydrolase</keyword>
<dbReference type="GO" id="GO:0071555">
    <property type="term" value="P:cell wall organization"/>
    <property type="evidence" value="ECO:0007669"/>
    <property type="project" value="UniProtKB-KW"/>
</dbReference>
<keyword evidence="14" id="KW-0472">Membrane</keyword>
<feature type="transmembrane region" description="Helical" evidence="14">
    <location>
        <begin position="20"/>
        <end position="40"/>
    </location>
</feature>
<keyword evidence="8" id="KW-0133">Cell shape</keyword>
<dbReference type="Proteomes" id="UP000219947">
    <property type="component" value="Unassembled WGS sequence"/>
</dbReference>
<sequence>MASRKKSRAQRRRPSDFLQFVAFSIIAGFLVAIIVVPPAVGVGMVANASMTWFQDLPEDISEGPFSRPSTLYASDGKTELATFFEENRTEVKLDQMSPHMRDAIISVEDRDFYNHGAVSAIGIGRAFANNFLNPKKRQGASTLTQQYVNNLIVDSDVQRGADPTTLGGNKGYLDKIKEMKLAISMEQNKSKDEILEGYLNIVNLGGTNYGVEAAAQYYWGISAKDLSVAQSALLAGLVQSPNTYDPTTHPDLARERRDVVLGTMLRDGKISQQEYDEAIASPIKLNVHPPEKGCSVAGESSFFCNYVVNYVALDESFGATPEERLNLLNRGGFKLVSTLNPEAQKIAKQSVEAVQPGSTNTNNVNAALTSVEPGSGRVVAMAQNAEWGKPKDANDHSQTQFNFNVDSLYGGTPGFQPGSTFKPVVLSQWINSGRGVNAQIDGTALSYPSSFGWNARCVEGGKYYYRDSANGWSFKNAVPGYQSWGTVAYGIRVSANSYLYSMVSKLDLCDISDMANKLHLHDGLGQQLYDPGLLSANIGGTRYGATPLTMASAYATFASEGKYCEPRPLEKITKSDGSPMKTYESKCEQAISPDIANGVSYVLKGVLASGGSAPKRAIGLPDASAAKTGTNDNSSQTWMVGYTRGLATASWVGSNDLGYRSMNGIAINGRVLEYVDGATYAGAQWQQFMQAMAPKYNTEKFTEPPASVTSTNVNGN</sequence>
<dbReference type="SUPFAM" id="SSF56601">
    <property type="entry name" value="beta-lactamase/transpeptidase-like"/>
    <property type="match status" value="1"/>
</dbReference>
<keyword evidence="14" id="KW-1133">Transmembrane helix</keyword>
<keyword evidence="3" id="KW-0121">Carboxypeptidase</keyword>
<evidence type="ECO:0000313" key="18">
    <source>
        <dbReference type="Proteomes" id="UP000219947"/>
    </source>
</evidence>
<dbReference type="InterPro" id="IPR023346">
    <property type="entry name" value="Lysozyme-like_dom_sf"/>
</dbReference>
<evidence type="ECO:0000256" key="3">
    <source>
        <dbReference type="ARBA" id="ARBA00022645"/>
    </source>
</evidence>
<comment type="caution">
    <text evidence="17">The sequence shown here is derived from an EMBL/GenBank/DDBJ whole genome shotgun (WGS) entry which is preliminary data.</text>
</comment>
<dbReference type="GO" id="GO:0009002">
    <property type="term" value="F:serine-type D-Ala-D-Ala carboxypeptidase activity"/>
    <property type="evidence" value="ECO:0007669"/>
    <property type="project" value="UniProtKB-EC"/>
</dbReference>
<dbReference type="RefSeq" id="WP_048751234.1">
    <property type="nucleotide sequence ID" value="NZ_CALIIF010000004.1"/>
</dbReference>
<dbReference type="Gene3D" id="3.40.710.10">
    <property type="entry name" value="DD-peptidase/beta-lactamase superfamily"/>
    <property type="match status" value="1"/>
</dbReference>
<dbReference type="AlphaFoldDB" id="A0A2A8D943"/>
<dbReference type="GO" id="GO:0006508">
    <property type="term" value="P:proteolysis"/>
    <property type="evidence" value="ECO:0007669"/>
    <property type="project" value="UniProtKB-KW"/>
</dbReference>
<dbReference type="GO" id="GO:0008360">
    <property type="term" value="P:regulation of cell shape"/>
    <property type="evidence" value="ECO:0007669"/>
    <property type="project" value="UniProtKB-KW"/>
</dbReference>
<dbReference type="Pfam" id="PF00905">
    <property type="entry name" value="Transpeptidase"/>
    <property type="match status" value="1"/>
</dbReference>
<dbReference type="GO" id="GO:0008658">
    <property type="term" value="F:penicillin binding"/>
    <property type="evidence" value="ECO:0007669"/>
    <property type="project" value="InterPro"/>
</dbReference>
<dbReference type="InterPro" id="IPR001264">
    <property type="entry name" value="Glyco_trans_51"/>
</dbReference>
<dbReference type="InterPro" id="IPR036950">
    <property type="entry name" value="PBP_transglycosylase"/>
</dbReference>
<comment type="similarity">
    <text evidence="2">In the N-terminal section; belongs to the glycosyltransferase 51 family.</text>
</comment>
<organism evidence="17 18">
    <name type="scientific">Rothia dentocariosa</name>
    <dbReference type="NCBI Taxonomy" id="2047"/>
    <lineage>
        <taxon>Bacteria</taxon>
        <taxon>Bacillati</taxon>
        <taxon>Actinomycetota</taxon>
        <taxon>Actinomycetes</taxon>
        <taxon>Micrococcales</taxon>
        <taxon>Micrococcaceae</taxon>
        <taxon>Rothia</taxon>
    </lineage>
</organism>
<evidence type="ECO:0000256" key="6">
    <source>
        <dbReference type="ARBA" id="ARBA00022679"/>
    </source>
</evidence>
<evidence type="ECO:0000259" key="15">
    <source>
        <dbReference type="Pfam" id="PF00905"/>
    </source>
</evidence>
<keyword evidence="5" id="KW-0328">Glycosyltransferase</keyword>
<feature type="domain" description="Glycosyl transferase family 51" evidence="16">
    <location>
        <begin position="79"/>
        <end position="264"/>
    </location>
</feature>
<evidence type="ECO:0000313" key="17">
    <source>
        <dbReference type="EMBL" id="PEN17401.1"/>
    </source>
</evidence>
<evidence type="ECO:0000259" key="16">
    <source>
        <dbReference type="Pfam" id="PF00912"/>
    </source>
</evidence>
<keyword evidence="9" id="KW-0573">Peptidoglycan synthesis</keyword>
<keyword evidence="11" id="KW-0961">Cell wall biogenesis/degradation</keyword>
<dbReference type="GO" id="GO:0008955">
    <property type="term" value="F:peptidoglycan glycosyltransferase activity"/>
    <property type="evidence" value="ECO:0007669"/>
    <property type="project" value="UniProtKB-EC"/>
</dbReference>
<name>A0A2A8D943_9MICC</name>
<protein>
    <submittedName>
        <fullName evidence="17">Penicillin-binding protein</fullName>
    </submittedName>
</protein>
<evidence type="ECO:0000256" key="4">
    <source>
        <dbReference type="ARBA" id="ARBA00022670"/>
    </source>
</evidence>
<proteinExistence type="inferred from homology"/>
<keyword evidence="4" id="KW-0645">Protease</keyword>
<evidence type="ECO:0000256" key="2">
    <source>
        <dbReference type="ARBA" id="ARBA00007739"/>
    </source>
</evidence>
<keyword evidence="6" id="KW-0808">Transferase</keyword>
<dbReference type="FunFam" id="1.10.3810.10:FF:000001">
    <property type="entry name" value="Penicillin-binding protein 1A"/>
    <property type="match status" value="1"/>
</dbReference>
<dbReference type="GO" id="GO:0030288">
    <property type="term" value="C:outer membrane-bounded periplasmic space"/>
    <property type="evidence" value="ECO:0007669"/>
    <property type="project" value="TreeGrafter"/>
</dbReference>
<accession>A0A2A8D943</accession>
<evidence type="ECO:0000256" key="11">
    <source>
        <dbReference type="ARBA" id="ARBA00023316"/>
    </source>
</evidence>
<evidence type="ECO:0000256" key="12">
    <source>
        <dbReference type="ARBA" id="ARBA00034000"/>
    </source>
</evidence>
<dbReference type="PANTHER" id="PTHR32282">
    <property type="entry name" value="BINDING PROTEIN TRANSPEPTIDASE, PUTATIVE-RELATED"/>
    <property type="match status" value="1"/>
</dbReference>
<evidence type="ECO:0000256" key="7">
    <source>
        <dbReference type="ARBA" id="ARBA00022801"/>
    </source>
</evidence>
<keyword evidence="18" id="KW-1185">Reference proteome</keyword>
<feature type="domain" description="Penicillin-binding protein transpeptidase" evidence="15">
    <location>
        <begin position="460"/>
        <end position="644"/>
    </location>
</feature>
<dbReference type="EMBL" id="PDEV01000001">
    <property type="protein sequence ID" value="PEN17401.1"/>
    <property type="molecule type" value="Genomic_DNA"/>
</dbReference>
<dbReference type="Gene3D" id="1.10.3810.10">
    <property type="entry name" value="Biosynthetic peptidoglycan transglycosylase-like"/>
    <property type="match status" value="1"/>
</dbReference>
<keyword evidence="14" id="KW-0812">Transmembrane</keyword>
<dbReference type="InterPro" id="IPR001460">
    <property type="entry name" value="PCN-bd_Tpept"/>
</dbReference>
<evidence type="ECO:0000256" key="14">
    <source>
        <dbReference type="SAM" id="Phobius"/>
    </source>
</evidence>